<keyword evidence="2" id="KW-0800">Toxin</keyword>
<keyword evidence="5" id="KW-0472">Membrane</keyword>
<evidence type="ECO:0000256" key="5">
    <source>
        <dbReference type="ARBA" id="ARBA00023136"/>
    </source>
</evidence>
<keyword evidence="3" id="KW-0677">Repeat</keyword>
<sequence length="824" mass="84948">MAVDFSTQPETRANYPFFDPAQQPNPTLVDLGTFIDTVYDNLFNRAPDQAGKDFWAGKINSGEFSVGQAISLIIAGATTSPDQDVVANKVAAGLDFYTQLNATPGGSTYVFTPADVTAATDLQKNVTADPASLDSATTATDAFIASFGGGTQTGISVNLTTGTDQPGGGGGAADTQGTTGDDTYSATVEANNGGTLQSSDNIAAGDGTDTLNVRVISTTSGGQIVSPAASGLEKAVVTNETSNGIFILNFNAIVGETEVTAKDSGPSTLTGFSNLDIGTSIRMENVDGAVGVNFKGDRSASTNDSFDLFIADSGTEDSSSTFLIADAQLNNADTGFENANIETGGTTESFLNMISLELESLVITGTQQLNLEDTIDNFELLKSVDASALSGGGLNLRAGSNTQSDFSFTGSGQDDSVVLNNSLFNNPNTLSLDGGAGEDTLVVNSFTNLSATSVNAANGFEALGSADSTSSLDANDYTTIDTFIFDGQTGNDSRLNITGVTGDDRFVFQSDVGRGDEALRFAADTAGQALTFELSADSETNGEVRILSDTNTGNDTAAIGFGNSNISSVEIISSGTNANANVIRAVDNGSNNYFAFANQNGPSNFGISGSQALTITAEVGVSLTASSDERGFETGVNLDGSSATGALRIAGSGTADAIEGGSGNDILYGLGGNDVLTGNGGSDQFRFSDWNSTDTIQDFVAGQDKIGLERVDFGNTNATTAGTALSTNDYVQNLQAVANLTNADSDKLVELQLAATNDQITQTSVGATNTYLLVFNQTSGKGELWFDNDWSTASSRSMTAEFANITELSDLIGLTNTDFVEYTF</sequence>
<evidence type="ECO:0000259" key="7">
    <source>
        <dbReference type="Pfam" id="PF13946"/>
    </source>
</evidence>
<evidence type="ECO:0000256" key="2">
    <source>
        <dbReference type="ARBA" id="ARBA00022656"/>
    </source>
</evidence>
<keyword evidence="4" id="KW-0843">Virulence</keyword>
<dbReference type="GO" id="GO:0005576">
    <property type="term" value="C:extracellular region"/>
    <property type="evidence" value="ECO:0007669"/>
    <property type="project" value="InterPro"/>
</dbReference>
<comment type="caution">
    <text evidence="8">The sequence shown here is derived from an EMBL/GenBank/DDBJ whole genome shotgun (WGS) entry which is preliminary data.</text>
</comment>
<dbReference type="GO" id="GO:0016020">
    <property type="term" value="C:membrane"/>
    <property type="evidence" value="ECO:0007669"/>
    <property type="project" value="UniProtKB-SubCell"/>
</dbReference>
<reference evidence="8 9" key="1">
    <citation type="submission" date="2020-01" db="EMBL/GenBank/DDBJ databases">
        <title>Sulfitobacter sediminilitoris sp. nov., isolated from a tidal flat.</title>
        <authorList>
            <person name="Park S."/>
            <person name="Yoon J.-H."/>
        </authorList>
    </citation>
    <scope>NUCLEOTIDE SEQUENCE [LARGE SCALE GENOMIC DNA]</scope>
    <source>
        <strain evidence="8 9">JBTF-M27</strain>
    </source>
</reference>
<dbReference type="Pfam" id="PF13946">
    <property type="entry name" value="DUF4214"/>
    <property type="match status" value="1"/>
</dbReference>
<dbReference type="GO" id="GO:0005509">
    <property type="term" value="F:calcium ion binding"/>
    <property type="evidence" value="ECO:0007669"/>
    <property type="project" value="InterPro"/>
</dbReference>
<dbReference type="InterPro" id="IPR025282">
    <property type="entry name" value="DUF4214"/>
</dbReference>
<dbReference type="Proteomes" id="UP000468591">
    <property type="component" value="Unassembled WGS sequence"/>
</dbReference>
<gene>
    <name evidence="8" type="ORF">GV827_03830</name>
</gene>
<evidence type="ECO:0000256" key="4">
    <source>
        <dbReference type="ARBA" id="ARBA00023026"/>
    </source>
</evidence>
<dbReference type="EMBL" id="JAABNT010000002">
    <property type="protein sequence ID" value="NEK21531.1"/>
    <property type="molecule type" value="Genomic_DNA"/>
</dbReference>
<evidence type="ECO:0000256" key="6">
    <source>
        <dbReference type="SAM" id="MobiDB-lite"/>
    </source>
</evidence>
<dbReference type="Gene3D" id="2.150.10.10">
    <property type="entry name" value="Serralysin-like metalloprotease, C-terminal"/>
    <property type="match status" value="1"/>
</dbReference>
<evidence type="ECO:0000313" key="9">
    <source>
        <dbReference type="Proteomes" id="UP000468591"/>
    </source>
</evidence>
<dbReference type="RefSeq" id="WP_164352381.1">
    <property type="nucleotide sequence ID" value="NZ_JAABNT010000002.1"/>
</dbReference>
<accession>A0A6P0C5U3</accession>
<comment type="subcellular location">
    <subcellularLocation>
        <location evidence="1">Membrane</location>
    </subcellularLocation>
</comment>
<keyword evidence="9" id="KW-1185">Reference proteome</keyword>
<dbReference type="Pfam" id="PF00353">
    <property type="entry name" value="HemolysinCabind"/>
    <property type="match status" value="1"/>
</dbReference>
<evidence type="ECO:0000313" key="8">
    <source>
        <dbReference type="EMBL" id="NEK21531.1"/>
    </source>
</evidence>
<organism evidence="8 9">
    <name type="scientific">Sulfitobacter sediminilitoris</name>
    <dbReference type="NCBI Taxonomy" id="2698830"/>
    <lineage>
        <taxon>Bacteria</taxon>
        <taxon>Pseudomonadati</taxon>
        <taxon>Pseudomonadota</taxon>
        <taxon>Alphaproteobacteria</taxon>
        <taxon>Rhodobacterales</taxon>
        <taxon>Roseobacteraceae</taxon>
        <taxon>Sulfitobacter</taxon>
    </lineage>
</organism>
<dbReference type="InterPro" id="IPR011049">
    <property type="entry name" value="Serralysin-like_metalloprot_C"/>
</dbReference>
<feature type="domain" description="DUF4214" evidence="7">
    <location>
        <begin position="33"/>
        <end position="63"/>
    </location>
</feature>
<name>A0A6P0C5U3_9RHOB</name>
<dbReference type="InterPro" id="IPR001343">
    <property type="entry name" value="Hemolysn_Ca-bd"/>
</dbReference>
<proteinExistence type="predicted"/>
<evidence type="ECO:0000256" key="1">
    <source>
        <dbReference type="ARBA" id="ARBA00004370"/>
    </source>
</evidence>
<dbReference type="PRINTS" id="PR01488">
    <property type="entry name" value="RTXTOXINA"/>
</dbReference>
<evidence type="ECO:0000256" key="3">
    <source>
        <dbReference type="ARBA" id="ARBA00022737"/>
    </source>
</evidence>
<dbReference type="AlphaFoldDB" id="A0A6P0C5U3"/>
<dbReference type="GO" id="GO:0090729">
    <property type="term" value="F:toxin activity"/>
    <property type="evidence" value="ECO:0007669"/>
    <property type="project" value="UniProtKB-KW"/>
</dbReference>
<feature type="region of interest" description="Disordered" evidence="6">
    <location>
        <begin position="162"/>
        <end position="181"/>
    </location>
</feature>
<dbReference type="SUPFAM" id="SSF51120">
    <property type="entry name" value="beta-Roll"/>
    <property type="match status" value="1"/>
</dbReference>
<protein>
    <submittedName>
        <fullName evidence="8">DUF4214 domain-containing protein</fullName>
    </submittedName>
</protein>
<dbReference type="PRINTS" id="PR00313">
    <property type="entry name" value="CABNDNGRPT"/>
</dbReference>
<dbReference type="InterPro" id="IPR003995">
    <property type="entry name" value="RTX_toxin_determinant-A"/>
</dbReference>